<keyword evidence="5 7" id="KW-0472">Membrane</keyword>
<feature type="transmembrane region" description="Helical" evidence="7">
    <location>
        <begin position="52"/>
        <end position="74"/>
    </location>
</feature>
<feature type="transmembrane region" description="Helical" evidence="7">
    <location>
        <begin position="409"/>
        <end position="429"/>
    </location>
</feature>
<proteinExistence type="predicted"/>
<keyword evidence="2" id="KW-1003">Cell membrane</keyword>
<dbReference type="PANTHER" id="PTHR23513">
    <property type="entry name" value="INTEGRAL MEMBRANE EFFLUX PROTEIN-RELATED"/>
    <property type="match status" value="1"/>
</dbReference>
<evidence type="ECO:0000256" key="2">
    <source>
        <dbReference type="ARBA" id="ARBA00022475"/>
    </source>
</evidence>
<dbReference type="GO" id="GO:0005886">
    <property type="term" value="C:plasma membrane"/>
    <property type="evidence" value="ECO:0007669"/>
    <property type="project" value="UniProtKB-SubCell"/>
</dbReference>
<feature type="transmembrane region" description="Helical" evidence="7">
    <location>
        <begin position="126"/>
        <end position="145"/>
    </location>
</feature>
<feature type="compositionally biased region" description="Basic and acidic residues" evidence="6">
    <location>
        <begin position="447"/>
        <end position="464"/>
    </location>
</feature>
<dbReference type="PANTHER" id="PTHR23513:SF6">
    <property type="entry name" value="MAJOR FACILITATOR SUPERFAMILY ASSOCIATED DOMAIN-CONTAINING PROTEIN"/>
    <property type="match status" value="1"/>
</dbReference>
<feature type="transmembrane region" description="Helical" evidence="7">
    <location>
        <begin position="250"/>
        <end position="274"/>
    </location>
</feature>
<feature type="transmembrane region" description="Helical" evidence="7">
    <location>
        <begin position="179"/>
        <end position="196"/>
    </location>
</feature>
<feature type="transmembrane region" description="Helical" evidence="7">
    <location>
        <begin position="86"/>
        <end position="106"/>
    </location>
</feature>
<dbReference type="InterPro" id="IPR036259">
    <property type="entry name" value="MFS_trans_sf"/>
</dbReference>
<comment type="subcellular location">
    <subcellularLocation>
        <location evidence="1">Cell membrane</location>
        <topology evidence="1">Multi-pass membrane protein</topology>
    </subcellularLocation>
</comment>
<evidence type="ECO:0000256" key="7">
    <source>
        <dbReference type="SAM" id="Phobius"/>
    </source>
</evidence>
<dbReference type="Gene3D" id="1.20.1250.20">
    <property type="entry name" value="MFS general substrate transporter like domains"/>
    <property type="match status" value="1"/>
</dbReference>
<dbReference type="Pfam" id="PF07690">
    <property type="entry name" value="MFS_1"/>
    <property type="match status" value="1"/>
</dbReference>
<feature type="transmembrane region" description="Helical" evidence="7">
    <location>
        <begin position="317"/>
        <end position="334"/>
    </location>
</feature>
<evidence type="ECO:0000256" key="1">
    <source>
        <dbReference type="ARBA" id="ARBA00004651"/>
    </source>
</evidence>
<name>A0A3B0RUC5_9ZZZZ</name>
<evidence type="ECO:0000256" key="5">
    <source>
        <dbReference type="ARBA" id="ARBA00023136"/>
    </source>
</evidence>
<feature type="transmembrane region" description="Helical" evidence="7">
    <location>
        <begin position="20"/>
        <end position="40"/>
    </location>
</feature>
<dbReference type="EMBL" id="UOEK01000080">
    <property type="protein sequence ID" value="VAV95579.1"/>
    <property type="molecule type" value="Genomic_DNA"/>
</dbReference>
<organism evidence="8">
    <name type="scientific">hydrothermal vent metagenome</name>
    <dbReference type="NCBI Taxonomy" id="652676"/>
    <lineage>
        <taxon>unclassified sequences</taxon>
        <taxon>metagenomes</taxon>
        <taxon>ecological metagenomes</taxon>
    </lineage>
</organism>
<feature type="region of interest" description="Disordered" evidence="6">
    <location>
        <begin position="443"/>
        <end position="464"/>
    </location>
</feature>
<evidence type="ECO:0000256" key="3">
    <source>
        <dbReference type="ARBA" id="ARBA00022692"/>
    </source>
</evidence>
<accession>A0A3B0RUC5</accession>
<feature type="transmembrane region" description="Helical" evidence="7">
    <location>
        <begin position="340"/>
        <end position="358"/>
    </location>
</feature>
<keyword evidence="4 7" id="KW-1133">Transmembrane helix</keyword>
<feature type="transmembrane region" description="Helical" evidence="7">
    <location>
        <begin position="286"/>
        <end position="305"/>
    </location>
</feature>
<reference evidence="8" key="1">
    <citation type="submission" date="2018-06" db="EMBL/GenBank/DDBJ databases">
        <authorList>
            <person name="Zhirakovskaya E."/>
        </authorList>
    </citation>
    <scope>NUCLEOTIDE SEQUENCE</scope>
</reference>
<evidence type="ECO:0000256" key="4">
    <source>
        <dbReference type="ARBA" id="ARBA00022989"/>
    </source>
</evidence>
<evidence type="ECO:0000256" key="6">
    <source>
        <dbReference type="SAM" id="MobiDB-lite"/>
    </source>
</evidence>
<feature type="transmembrane region" description="Helical" evidence="7">
    <location>
        <begin position="378"/>
        <end position="397"/>
    </location>
</feature>
<evidence type="ECO:0000313" key="8">
    <source>
        <dbReference type="EMBL" id="VAV95579.1"/>
    </source>
</evidence>
<dbReference type="GO" id="GO:0022857">
    <property type="term" value="F:transmembrane transporter activity"/>
    <property type="evidence" value="ECO:0007669"/>
    <property type="project" value="InterPro"/>
</dbReference>
<sequence>MAETRNPVRRARPRLDTNYWKLWVATVVSNIGDGVGAIAYPWIASSVTRNVLLIAGIGLAQQLPWLLFALPAGVITDRYDRRKLMVTMDVVRAALVGVMAFVVLSRQDGLPTPDIVEAGLPFAEDLTLYGVLLVGAFLLGFAEVLRDNASQTILPSIVDTDDLETANGRMWAAEGVSNSFVGPLIGAALLGVALALPLGFDAVSFAIAAVLVATLKGTFAPPRAKGATADRPKWTDEVREGVRWLRAHTVLWPMAVTLGLMMATFSFQSVVFVLWAQEILGADARILAYLGTAGAIGGVVGSLLGKKTAARVGPGTALFLALIILAAVPGIVGFVRDWRIVWLLLGIAAFVGTVWNIITVSFRQAIIPDDLLGRVNSVYRFVSWGMLPAGVITGGLVVRATEVAAGRDLALRMPYLVAAIFTLGIALWARPKLTTEKLEVARAAGDAARRERDAAKGDTPDADS</sequence>
<evidence type="ECO:0008006" key="9">
    <source>
        <dbReference type="Google" id="ProtNLM"/>
    </source>
</evidence>
<keyword evidence="3 7" id="KW-0812">Transmembrane</keyword>
<protein>
    <recommendedName>
        <fullName evidence="9">Antibiotic efflux protein</fullName>
    </recommendedName>
</protein>
<dbReference type="SUPFAM" id="SSF103473">
    <property type="entry name" value="MFS general substrate transporter"/>
    <property type="match status" value="1"/>
</dbReference>
<dbReference type="CDD" id="cd06173">
    <property type="entry name" value="MFS_MefA_like"/>
    <property type="match status" value="1"/>
</dbReference>
<feature type="transmembrane region" description="Helical" evidence="7">
    <location>
        <begin position="202"/>
        <end position="219"/>
    </location>
</feature>
<dbReference type="InterPro" id="IPR011701">
    <property type="entry name" value="MFS"/>
</dbReference>
<dbReference type="AlphaFoldDB" id="A0A3B0RUC5"/>
<gene>
    <name evidence="8" type="ORF">MNBD_ACTINO02-3012</name>
</gene>